<dbReference type="Proteomes" id="UP000295604">
    <property type="component" value="Unassembled WGS sequence"/>
</dbReference>
<protein>
    <submittedName>
        <fullName evidence="1">Transcriptional regulator sdnM</fullName>
    </submittedName>
</protein>
<accession>A0A4R8TTJ5</accession>
<sequence>MDAWGLMLQGRDDEVLVPYGSDMPDIDFDPLAKLGRQPTEPYKLLPRMMSNIGMGIWALGHISEFLGKQETRVVRVPKEFLDRLVKTTRAELRESSLTNDAEPFLSESDVLCAWWTKVATSHLPRTSRSYERTLVLNNAYSLRKPLGGESGLLPTSSSCLRTADKPYLSNAVGFINVVGSVADVLNNPVSRLADQIRSAIRELGTRSQVETAAAMTRSNRLKLPPFFGDTTMHMVTYSNWTKAGLFEVDFSGAVSNSEARRKELRGMPVYIQNNQSGFVLPNGFVIPGKDSDGNYWLSGYMNNGLWAKMEIYMRTGSW</sequence>
<dbReference type="EMBL" id="QAPF01000018">
    <property type="protein sequence ID" value="TEA21421.1"/>
    <property type="molecule type" value="Genomic_DNA"/>
</dbReference>
<gene>
    <name evidence="1" type="primary">sdnM-1</name>
    <name evidence="1" type="ORF">C8034_v004277</name>
</gene>
<reference evidence="1 2" key="1">
    <citation type="submission" date="2018-11" db="EMBL/GenBank/DDBJ databases">
        <title>Genome sequence and assembly of Colletotrichum sidae.</title>
        <authorList>
            <person name="Gan P."/>
            <person name="Shirasu K."/>
        </authorList>
    </citation>
    <scope>NUCLEOTIDE SEQUENCE [LARGE SCALE GENOMIC DNA]</scope>
    <source>
        <strain evidence="1 2">CBS 518.97</strain>
    </source>
</reference>
<comment type="caution">
    <text evidence="1">The sequence shown here is derived from an EMBL/GenBank/DDBJ whole genome shotgun (WGS) entry which is preliminary data.</text>
</comment>
<keyword evidence="2" id="KW-1185">Reference proteome</keyword>
<dbReference type="InterPro" id="IPR023213">
    <property type="entry name" value="CAT-like_dom_sf"/>
</dbReference>
<dbReference type="AlphaFoldDB" id="A0A4R8TTJ5"/>
<organism evidence="1 2">
    <name type="scientific">Colletotrichum sidae</name>
    <dbReference type="NCBI Taxonomy" id="1347389"/>
    <lineage>
        <taxon>Eukaryota</taxon>
        <taxon>Fungi</taxon>
        <taxon>Dikarya</taxon>
        <taxon>Ascomycota</taxon>
        <taxon>Pezizomycotina</taxon>
        <taxon>Sordariomycetes</taxon>
        <taxon>Hypocreomycetidae</taxon>
        <taxon>Glomerellales</taxon>
        <taxon>Glomerellaceae</taxon>
        <taxon>Colletotrichum</taxon>
        <taxon>Colletotrichum orbiculare species complex</taxon>
    </lineage>
</organism>
<evidence type="ECO:0000313" key="1">
    <source>
        <dbReference type="EMBL" id="TEA21421.1"/>
    </source>
</evidence>
<evidence type="ECO:0000313" key="2">
    <source>
        <dbReference type="Proteomes" id="UP000295604"/>
    </source>
</evidence>
<dbReference type="Gene3D" id="3.30.559.10">
    <property type="entry name" value="Chloramphenicol acetyltransferase-like domain"/>
    <property type="match status" value="1"/>
</dbReference>
<name>A0A4R8TTJ5_9PEZI</name>
<proteinExistence type="predicted"/>